<dbReference type="AlphaFoldDB" id="A0A397T367"/>
<dbReference type="Proteomes" id="UP000265703">
    <property type="component" value="Unassembled WGS sequence"/>
</dbReference>
<protein>
    <submittedName>
        <fullName evidence="1">Uncharacterized protein</fullName>
    </submittedName>
</protein>
<comment type="caution">
    <text evidence="1">The sequence shown here is derived from an EMBL/GenBank/DDBJ whole genome shotgun (WGS) entry which is preliminary data.</text>
</comment>
<sequence length="157" mass="17831">MSNNNGNNINFSEVGEVEIVNIGREGISYSELKMLQILLAIPLIVKLAVPSVKNLEHANFNYAANPVNQQDIITISEEYMKLNKTSCYSQWHLKEIGNNEVWHHLFCDLTIKKPDNPYPEVILEIIATGSVSTFIKHFDRVIKYADQLCPEKVFAVP</sequence>
<name>A0A397T367_9GLOM</name>
<dbReference type="EMBL" id="QKYT01000217">
    <property type="protein sequence ID" value="RIA89494.1"/>
    <property type="molecule type" value="Genomic_DNA"/>
</dbReference>
<accession>A0A397T367</accession>
<gene>
    <name evidence="1" type="ORF">C1645_824743</name>
</gene>
<reference evidence="1 2" key="1">
    <citation type="submission" date="2018-06" db="EMBL/GenBank/DDBJ databases">
        <title>Comparative genomics reveals the genomic features of Rhizophagus irregularis, R. cerebriforme, R. diaphanum and Gigaspora rosea, and their symbiotic lifestyle signature.</title>
        <authorList>
            <person name="Morin E."/>
            <person name="San Clemente H."/>
            <person name="Chen E.C.H."/>
            <person name="De La Providencia I."/>
            <person name="Hainaut M."/>
            <person name="Kuo A."/>
            <person name="Kohler A."/>
            <person name="Murat C."/>
            <person name="Tang N."/>
            <person name="Roy S."/>
            <person name="Loubradou J."/>
            <person name="Henrissat B."/>
            <person name="Grigoriev I.V."/>
            <person name="Corradi N."/>
            <person name="Roux C."/>
            <person name="Martin F.M."/>
        </authorList>
    </citation>
    <scope>NUCLEOTIDE SEQUENCE [LARGE SCALE GENOMIC DNA]</scope>
    <source>
        <strain evidence="1 2">DAOM 227022</strain>
    </source>
</reference>
<evidence type="ECO:0000313" key="1">
    <source>
        <dbReference type="EMBL" id="RIA89494.1"/>
    </source>
</evidence>
<evidence type="ECO:0000313" key="2">
    <source>
        <dbReference type="Proteomes" id="UP000265703"/>
    </source>
</evidence>
<keyword evidence="2" id="KW-1185">Reference proteome</keyword>
<organism evidence="1 2">
    <name type="scientific">Glomus cerebriforme</name>
    <dbReference type="NCBI Taxonomy" id="658196"/>
    <lineage>
        <taxon>Eukaryota</taxon>
        <taxon>Fungi</taxon>
        <taxon>Fungi incertae sedis</taxon>
        <taxon>Mucoromycota</taxon>
        <taxon>Glomeromycotina</taxon>
        <taxon>Glomeromycetes</taxon>
        <taxon>Glomerales</taxon>
        <taxon>Glomeraceae</taxon>
        <taxon>Glomus</taxon>
    </lineage>
</organism>
<proteinExistence type="predicted"/>
<dbReference type="OrthoDB" id="2434387at2759"/>